<feature type="transmembrane region" description="Helical" evidence="1">
    <location>
        <begin position="186"/>
        <end position="211"/>
    </location>
</feature>
<name>A0ABU6FH92_9ACTN</name>
<feature type="transmembrane region" description="Helical" evidence="1">
    <location>
        <begin position="129"/>
        <end position="152"/>
    </location>
</feature>
<evidence type="ECO:0000313" key="3">
    <source>
        <dbReference type="Proteomes" id="UP001354931"/>
    </source>
</evidence>
<accession>A0ABU6FH92</accession>
<dbReference type="Proteomes" id="UP001354931">
    <property type="component" value="Unassembled WGS sequence"/>
</dbReference>
<gene>
    <name evidence="2" type="ORF">OKJ99_34715</name>
</gene>
<dbReference type="EMBL" id="JAOZYC010000169">
    <property type="protein sequence ID" value="MEB8342660.1"/>
    <property type="molecule type" value="Genomic_DNA"/>
</dbReference>
<organism evidence="2 3">
    <name type="scientific">Streptomyces endophyticus</name>
    <dbReference type="NCBI Taxonomy" id="714166"/>
    <lineage>
        <taxon>Bacteria</taxon>
        <taxon>Bacillati</taxon>
        <taxon>Actinomycetota</taxon>
        <taxon>Actinomycetes</taxon>
        <taxon>Kitasatosporales</taxon>
        <taxon>Streptomycetaceae</taxon>
        <taxon>Streptomyces</taxon>
    </lineage>
</organism>
<keyword evidence="1" id="KW-0812">Transmembrane</keyword>
<evidence type="ECO:0000313" key="2">
    <source>
        <dbReference type="EMBL" id="MEB8342660.1"/>
    </source>
</evidence>
<proteinExistence type="predicted"/>
<sequence length="212" mass="22662">MATNSEAWQRHRTRRSFVYRRGTGWIFGAVLVVFAVKILISAGSWVGWQATPDDGVGAPGLFKVAACAPAGDDYRCTGAFRENGGSHRTFDDAVFVAPSEQIKGSLTAVYRAPDGGYSYDNPGEVTTGMLGGASMVFGAAALMIGTGIFFLATGYTPRPPRMSGSWSRWGRVPFGEAWQIVRSRALLLWSIVAFCALGLVLLATGPLVVFLA</sequence>
<keyword evidence="3" id="KW-1185">Reference proteome</keyword>
<evidence type="ECO:0000256" key="1">
    <source>
        <dbReference type="SAM" id="Phobius"/>
    </source>
</evidence>
<protein>
    <recommendedName>
        <fullName evidence="4">DUF3592 domain-containing protein</fullName>
    </recommendedName>
</protein>
<comment type="caution">
    <text evidence="2">The sequence shown here is derived from an EMBL/GenBank/DDBJ whole genome shotgun (WGS) entry which is preliminary data.</text>
</comment>
<feature type="transmembrane region" description="Helical" evidence="1">
    <location>
        <begin position="24"/>
        <end position="48"/>
    </location>
</feature>
<reference evidence="2 3" key="1">
    <citation type="submission" date="2022-10" db="EMBL/GenBank/DDBJ databases">
        <authorList>
            <person name="Xie J."/>
            <person name="Shen N."/>
        </authorList>
    </citation>
    <scope>NUCLEOTIDE SEQUENCE [LARGE SCALE GENOMIC DNA]</scope>
    <source>
        <strain evidence="2 3">YIM65594</strain>
    </source>
</reference>
<evidence type="ECO:0008006" key="4">
    <source>
        <dbReference type="Google" id="ProtNLM"/>
    </source>
</evidence>
<keyword evidence="1" id="KW-1133">Transmembrane helix</keyword>
<keyword evidence="1" id="KW-0472">Membrane</keyword>
<dbReference type="RefSeq" id="WP_326022217.1">
    <property type="nucleotide sequence ID" value="NZ_JAOZYC010000169.1"/>
</dbReference>